<protein>
    <submittedName>
        <fullName evidence="2">Uncharacterized protein</fullName>
    </submittedName>
</protein>
<reference evidence="2 3" key="1">
    <citation type="submission" date="2017-09" db="EMBL/GenBank/DDBJ databases">
        <authorList>
            <person name="Ehlers B."/>
            <person name="Leendertz F.H."/>
        </authorList>
    </citation>
    <scope>NUCLEOTIDE SEQUENCE [LARGE SCALE GENOMIC DNA]</scope>
    <source>
        <strain evidence="2 3">DSM 27208</strain>
    </source>
</reference>
<keyword evidence="3" id="KW-1185">Reference proteome</keyword>
<accession>A0A285PAA1</accession>
<organism evidence="2 3">
    <name type="scientific">Natronoarchaeum philippinense</name>
    <dbReference type="NCBI Taxonomy" id="558529"/>
    <lineage>
        <taxon>Archaea</taxon>
        <taxon>Methanobacteriati</taxon>
        <taxon>Methanobacteriota</taxon>
        <taxon>Stenosarchaea group</taxon>
        <taxon>Halobacteria</taxon>
        <taxon>Halobacteriales</taxon>
        <taxon>Natronoarchaeaceae</taxon>
    </lineage>
</organism>
<dbReference type="EMBL" id="OBEJ01000010">
    <property type="protein sequence ID" value="SNZ18358.1"/>
    <property type="molecule type" value="Genomic_DNA"/>
</dbReference>
<sequence length="283" mass="31785">MSEAQEPKPWEQESGEDSTPDGEEFELSEGTPLYELVQRRKKKNQDLVVIVSDYHNRRGTGKSILSCKLADAFDETAEGLTTEKATLDAHEMVEAYVGQPKQSGLVLDEAEAGLSKYESGSSVNKAVREVVSMGRIEEKYLVLNLPASAELDRDLKALCDVWVLVLRRGLALVHFLKYNPYGEHPMAEKKQLIEWSDIPGSHRVREVYNHLTDRKRAHLRGDDSDGGFVRKKEMEEAVEKSEKEAERETRDALIKKMARETDLTNADIGDIVGLSAGRVSQLK</sequence>
<dbReference type="OrthoDB" id="204371at2157"/>
<evidence type="ECO:0000313" key="3">
    <source>
        <dbReference type="Proteomes" id="UP000219453"/>
    </source>
</evidence>
<name>A0A285PAA1_NATPI</name>
<evidence type="ECO:0000313" key="2">
    <source>
        <dbReference type="EMBL" id="SNZ18358.1"/>
    </source>
</evidence>
<feature type="compositionally biased region" description="Basic and acidic residues" evidence="1">
    <location>
        <begin position="1"/>
        <end position="11"/>
    </location>
</feature>
<dbReference type="AlphaFoldDB" id="A0A285PAA1"/>
<gene>
    <name evidence="2" type="ORF">SAMN06269185_3344</name>
</gene>
<feature type="region of interest" description="Disordered" evidence="1">
    <location>
        <begin position="222"/>
        <end position="251"/>
    </location>
</feature>
<dbReference type="RefSeq" id="WP_097010210.1">
    <property type="nucleotide sequence ID" value="NZ_OBEJ01000010.1"/>
</dbReference>
<evidence type="ECO:0000256" key="1">
    <source>
        <dbReference type="SAM" id="MobiDB-lite"/>
    </source>
</evidence>
<feature type="compositionally biased region" description="Acidic residues" evidence="1">
    <location>
        <begin position="13"/>
        <end position="27"/>
    </location>
</feature>
<feature type="region of interest" description="Disordered" evidence="1">
    <location>
        <begin position="1"/>
        <end position="29"/>
    </location>
</feature>
<proteinExistence type="predicted"/>
<dbReference type="Proteomes" id="UP000219453">
    <property type="component" value="Unassembled WGS sequence"/>
</dbReference>